<reference evidence="1" key="2">
    <citation type="journal article" date="2024" name="Plant">
        <title>Genomic evolution and insights into agronomic trait innovations of Sesamum species.</title>
        <authorList>
            <person name="Miao H."/>
            <person name="Wang L."/>
            <person name="Qu L."/>
            <person name="Liu H."/>
            <person name="Sun Y."/>
            <person name="Le M."/>
            <person name="Wang Q."/>
            <person name="Wei S."/>
            <person name="Zheng Y."/>
            <person name="Lin W."/>
            <person name="Duan Y."/>
            <person name="Cao H."/>
            <person name="Xiong S."/>
            <person name="Wang X."/>
            <person name="Wei L."/>
            <person name="Li C."/>
            <person name="Ma Q."/>
            <person name="Ju M."/>
            <person name="Zhao R."/>
            <person name="Li G."/>
            <person name="Mu C."/>
            <person name="Tian Q."/>
            <person name="Mei H."/>
            <person name="Zhang T."/>
            <person name="Gao T."/>
            <person name="Zhang H."/>
        </authorList>
    </citation>
    <scope>NUCLEOTIDE SEQUENCE</scope>
    <source>
        <strain evidence="1">G02</strain>
    </source>
</reference>
<comment type="caution">
    <text evidence="1">The sequence shown here is derived from an EMBL/GenBank/DDBJ whole genome shotgun (WGS) entry which is preliminary data.</text>
</comment>
<proteinExistence type="predicted"/>
<organism evidence="1">
    <name type="scientific">Sesamum radiatum</name>
    <name type="common">Black benniseed</name>
    <dbReference type="NCBI Taxonomy" id="300843"/>
    <lineage>
        <taxon>Eukaryota</taxon>
        <taxon>Viridiplantae</taxon>
        <taxon>Streptophyta</taxon>
        <taxon>Embryophyta</taxon>
        <taxon>Tracheophyta</taxon>
        <taxon>Spermatophyta</taxon>
        <taxon>Magnoliopsida</taxon>
        <taxon>eudicotyledons</taxon>
        <taxon>Gunneridae</taxon>
        <taxon>Pentapetalae</taxon>
        <taxon>asterids</taxon>
        <taxon>lamiids</taxon>
        <taxon>Lamiales</taxon>
        <taxon>Pedaliaceae</taxon>
        <taxon>Sesamum</taxon>
    </lineage>
</organism>
<protein>
    <recommendedName>
        <fullName evidence="2">DUF4283 domain-containing protein</fullName>
    </recommendedName>
</protein>
<dbReference type="InterPro" id="IPR040256">
    <property type="entry name" value="At4g02000-like"/>
</dbReference>
<dbReference type="AlphaFoldDB" id="A0AAW2V349"/>
<name>A0AAW2V349_SESRA</name>
<dbReference type="EMBL" id="JACGWJ010000004">
    <property type="protein sequence ID" value="KAL0423333.1"/>
    <property type="molecule type" value="Genomic_DNA"/>
</dbReference>
<evidence type="ECO:0000313" key="1">
    <source>
        <dbReference type="EMBL" id="KAL0423333.1"/>
    </source>
</evidence>
<dbReference type="PANTHER" id="PTHR31286">
    <property type="entry name" value="GLYCINE-RICH CELL WALL STRUCTURAL PROTEIN 1.8-LIKE"/>
    <property type="match status" value="1"/>
</dbReference>
<gene>
    <name evidence="1" type="ORF">Sradi_0868100</name>
</gene>
<accession>A0AAW2V349</accession>
<dbReference type="PANTHER" id="PTHR31286:SF179">
    <property type="entry name" value="RNASE H TYPE-1 DOMAIN-CONTAINING PROTEIN"/>
    <property type="match status" value="1"/>
</dbReference>
<evidence type="ECO:0008006" key="2">
    <source>
        <dbReference type="Google" id="ProtNLM"/>
    </source>
</evidence>
<reference evidence="1" key="1">
    <citation type="submission" date="2020-06" db="EMBL/GenBank/DDBJ databases">
        <authorList>
            <person name="Li T."/>
            <person name="Hu X."/>
            <person name="Zhang T."/>
            <person name="Song X."/>
            <person name="Zhang H."/>
            <person name="Dai N."/>
            <person name="Sheng W."/>
            <person name="Hou X."/>
            <person name="Wei L."/>
        </authorList>
    </citation>
    <scope>NUCLEOTIDE SEQUENCE</scope>
    <source>
        <strain evidence="1">G02</strain>
        <tissue evidence="1">Leaf</tissue>
    </source>
</reference>
<sequence length="347" mass="40166">MDLKGSHSIGAINYKHVLFQFMLDENFTRIWLRGDWIFGGCRMRVFKRMPNFYVRVESTVTSIWIRLPELPVYLFQKIMLFATASMVGKPLRVDEPTTDISRPSLARVCIELDLYVGVGQNTILQQIIYENFPHYCCFCRHMGHEEKGCINKNKGAKIDVESQSGKETSQNTHIEPVIGSNLEKNASIAQSILNGKIDNCVNPIICELLGKTYKEYSKTRYADIYCLFEETEKMDIIVENCNQIKQFGIDDGTQPSNQQNLILENEMEEYAYIGRDKGGEERGLDDEEEGFNIEIFISKRTWIRRIQMRIMEITGHLKRGMKMKKICVVKIGLKIWIIWYGGRSILV</sequence>